<dbReference type="KEGG" id="mmai:sS8_4521"/>
<organism evidence="2 3">
    <name type="scientific">Methylocaldum marinum</name>
    <dbReference type="NCBI Taxonomy" id="1432792"/>
    <lineage>
        <taxon>Bacteria</taxon>
        <taxon>Pseudomonadati</taxon>
        <taxon>Pseudomonadota</taxon>
        <taxon>Gammaproteobacteria</taxon>
        <taxon>Methylococcales</taxon>
        <taxon>Methylococcaceae</taxon>
        <taxon>Methylocaldum</taxon>
    </lineage>
</organism>
<sequence length="62" mass="6739">MSAAAFYDALTPFYHLIHEDRRAGIDRQGAALDARPGRSCRTPAPCPTSSAESEPSRSFSQN</sequence>
<evidence type="ECO:0000313" key="3">
    <source>
        <dbReference type="Proteomes" id="UP000266313"/>
    </source>
</evidence>
<feature type="compositionally biased region" description="Low complexity" evidence="1">
    <location>
        <begin position="49"/>
        <end position="62"/>
    </location>
</feature>
<protein>
    <submittedName>
        <fullName evidence="2">Uncharacterized protein</fullName>
    </submittedName>
</protein>
<dbReference type="Proteomes" id="UP000266313">
    <property type="component" value="Chromosome"/>
</dbReference>
<evidence type="ECO:0000256" key="1">
    <source>
        <dbReference type="SAM" id="MobiDB-lite"/>
    </source>
</evidence>
<evidence type="ECO:0000313" key="2">
    <source>
        <dbReference type="EMBL" id="BBA36451.1"/>
    </source>
</evidence>
<proteinExistence type="predicted"/>
<dbReference type="EMBL" id="AP017928">
    <property type="protein sequence ID" value="BBA36451.1"/>
    <property type="molecule type" value="Genomic_DNA"/>
</dbReference>
<keyword evidence="3" id="KW-1185">Reference proteome</keyword>
<reference evidence="2 3" key="1">
    <citation type="submission" date="2016-12" db="EMBL/GenBank/DDBJ databases">
        <title>Genome sequencing of Methylocaldum marinum.</title>
        <authorList>
            <person name="Takeuchi M."/>
            <person name="Kamagata Y."/>
            <person name="Hiraoka S."/>
            <person name="Oshima K."/>
            <person name="Hattori M."/>
            <person name="Iwasaki W."/>
        </authorList>
    </citation>
    <scope>NUCLEOTIDE SEQUENCE [LARGE SCALE GENOMIC DNA]</scope>
    <source>
        <strain evidence="2 3">S8</strain>
    </source>
</reference>
<name>A0A250KZP2_9GAMM</name>
<feature type="region of interest" description="Disordered" evidence="1">
    <location>
        <begin position="31"/>
        <end position="62"/>
    </location>
</feature>
<gene>
    <name evidence="2" type="ORF">sS8_4521</name>
</gene>
<dbReference type="AlphaFoldDB" id="A0A250KZP2"/>
<accession>A0A250KZP2</accession>